<evidence type="ECO:0000313" key="2">
    <source>
        <dbReference type="Proteomes" id="UP000232688"/>
    </source>
</evidence>
<comment type="caution">
    <text evidence="1">The sequence shown here is derived from an EMBL/GenBank/DDBJ whole genome shotgun (WGS) entry which is preliminary data.</text>
</comment>
<dbReference type="OrthoDB" id="10293907at2759"/>
<reference evidence="1 2" key="1">
    <citation type="submission" date="2017-10" db="EMBL/GenBank/DDBJ databases">
        <title>Extensive intraspecific genome diversity in a model arbuscular mycorrhizal fungus.</title>
        <authorList>
            <person name="Chen E.C.H."/>
            <person name="Morin E."/>
            <person name="Baudet D."/>
            <person name="Noel J."/>
            <person name="Ndikumana S."/>
            <person name="Charron P."/>
            <person name="St-Onge C."/>
            <person name="Giorgi J."/>
            <person name="Grigoriev I.V."/>
            <person name="Roux C."/>
            <person name="Martin F.M."/>
            <person name="Corradi N."/>
        </authorList>
    </citation>
    <scope>NUCLEOTIDE SEQUENCE [LARGE SCALE GENOMIC DNA]</scope>
    <source>
        <strain evidence="1 2">A1</strain>
    </source>
</reference>
<gene>
    <name evidence="1" type="ORF">RhiirA1_470400</name>
</gene>
<accession>A0A2I1FER3</accession>
<name>A0A2I1FER3_9GLOM</name>
<dbReference type="VEuPathDB" id="FungiDB:RhiirA1_470400"/>
<evidence type="ECO:0000313" key="1">
    <source>
        <dbReference type="EMBL" id="PKC58820.1"/>
    </source>
</evidence>
<dbReference type="EMBL" id="LLXH01001463">
    <property type="protein sequence ID" value="PKC58820.1"/>
    <property type="molecule type" value="Genomic_DNA"/>
</dbReference>
<dbReference type="Proteomes" id="UP000232688">
    <property type="component" value="Unassembled WGS sequence"/>
</dbReference>
<protein>
    <submittedName>
        <fullName evidence="1">Uncharacterized protein</fullName>
    </submittedName>
</protein>
<sequence>MNPSSPSPDDITKRQQIVEDTVDDTKRQRTVYDTVDDISGSTCFIITISFMTFIYAYDSAFIFLCLQAILKSLHRDRIL</sequence>
<dbReference type="AlphaFoldDB" id="A0A2I1FER3"/>
<proteinExistence type="predicted"/>
<dbReference type="VEuPathDB" id="FungiDB:FUN_016649"/>
<reference evidence="1 2" key="2">
    <citation type="submission" date="2017-10" db="EMBL/GenBank/DDBJ databases">
        <title>Genome analyses suggest a sexual origin of heterokaryosis in a supposedly ancient asexual fungus.</title>
        <authorList>
            <person name="Corradi N."/>
            <person name="Sedzielewska K."/>
            <person name="Noel J."/>
            <person name="Charron P."/>
            <person name="Farinelli L."/>
            <person name="Marton T."/>
            <person name="Kruger M."/>
            <person name="Pelin A."/>
            <person name="Brachmann A."/>
            <person name="Corradi N."/>
        </authorList>
    </citation>
    <scope>NUCLEOTIDE SEQUENCE [LARGE SCALE GENOMIC DNA]</scope>
    <source>
        <strain evidence="1 2">A1</strain>
    </source>
</reference>
<organism evidence="1 2">
    <name type="scientific">Rhizophagus irregularis</name>
    <dbReference type="NCBI Taxonomy" id="588596"/>
    <lineage>
        <taxon>Eukaryota</taxon>
        <taxon>Fungi</taxon>
        <taxon>Fungi incertae sedis</taxon>
        <taxon>Mucoromycota</taxon>
        <taxon>Glomeromycotina</taxon>
        <taxon>Glomeromycetes</taxon>
        <taxon>Glomerales</taxon>
        <taxon>Glomeraceae</taxon>
        <taxon>Rhizophagus</taxon>
    </lineage>
</organism>